<evidence type="ECO:0000313" key="2">
    <source>
        <dbReference type="Proteomes" id="UP000184076"/>
    </source>
</evidence>
<dbReference type="Proteomes" id="UP000184076">
    <property type="component" value="Unassembled WGS sequence"/>
</dbReference>
<organism evidence="1 2">
    <name type="scientific">Desulfacinum infernum DSM 9756</name>
    <dbReference type="NCBI Taxonomy" id="1121391"/>
    <lineage>
        <taxon>Bacteria</taxon>
        <taxon>Pseudomonadati</taxon>
        <taxon>Thermodesulfobacteriota</taxon>
        <taxon>Syntrophobacteria</taxon>
        <taxon>Syntrophobacterales</taxon>
        <taxon>Syntrophobacteraceae</taxon>
        <taxon>Desulfacinum</taxon>
    </lineage>
</organism>
<dbReference type="EMBL" id="FQVB01000061">
    <property type="protein sequence ID" value="SHG31951.1"/>
    <property type="molecule type" value="Genomic_DNA"/>
</dbReference>
<sequence>MGRGRRASMNIGRILGRRRLLWVATATLSALMVLPARGGDRIRETTVIRETFDTLDDWEPLTFPKIPRHTRYRIEQENGNNVLRADADASASALVHRKVFSARDFPWIRWRWKIEKVLSRGDATRKAGDDYPIRIYVIFRYDPDKASFGQRLKYGAAKAFYGRYPPHSTLNYIWANRKHPSLVLPNTYTDRAMMFLLEQGRDKAGRWVEEERNILDDYRTAFGKDPPDEATVAVMCDTDNTGERTTAWVDDLVVFRKEAGSE</sequence>
<evidence type="ECO:0008006" key="3">
    <source>
        <dbReference type="Google" id="ProtNLM"/>
    </source>
</evidence>
<dbReference type="AlphaFoldDB" id="A0A1M5IUK5"/>
<gene>
    <name evidence="1" type="ORF">SAMN02745206_03675</name>
</gene>
<keyword evidence="2" id="KW-1185">Reference proteome</keyword>
<dbReference type="Pfam" id="PF11249">
    <property type="entry name" value="DUF3047"/>
    <property type="match status" value="1"/>
</dbReference>
<dbReference type="STRING" id="1121391.SAMN02745206_03675"/>
<evidence type="ECO:0000313" key="1">
    <source>
        <dbReference type="EMBL" id="SHG31951.1"/>
    </source>
</evidence>
<name>A0A1M5IUK5_9BACT</name>
<accession>A0A1M5IUK5</accession>
<reference evidence="2" key="1">
    <citation type="submission" date="2016-11" db="EMBL/GenBank/DDBJ databases">
        <authorList>
            <person name="Varghese N."/>
            <person name="Submissions S."/>
        </authorList>
    </citation>
    <scope>NUCLEOTIDE SEQUENCE [LARGE SCALE GENOMIC DNA]</scope>
    <source>
        <strain evidence="2">DSM 9756</strain>
    </source>
</reference>
<protein>
    <recommendedName>
        <fullName evidence="3">DUF3047 domain-containing protein</fullName>
    </recommendedName>
</protein>
<dbReference type="InterPro" id="IPR021409">
    <property type="entry name" value="DUF3047"/>
</dbReference>
<proteinExistence type="predicted"/>